<dbReference type="InterPro" id="IPR037238">
    <property type="entry name" value="YbiA-like_sf"/>
</dbReference>
<proteinExistence type="predicted"/>
<reference evidence="2" key="1">
    <citation type="journal article" date="2023" name="Genome Biol. Evol.">
        <title>First Whole Genome Sequence and Flow Cytometry Genome Size Data for the Lichen-Forming Fungus Ramalina farinacea (Ascomycota).</title>
        <authorList>
            <person name="Llewellyn T."/>
            <person name="Mian S."/>
            <person name="Hill R."/>
            <person name="Leitch I.J."/>
            <person name="Gaya E."/>
        </authorList>
    </citation>
    <scope>NUCLEOTIDE SEQUENCE</scope>
    <source>
        <strain evidence="2">LIQ254RAFAR</strain>
    </source>
</reference>
<dbReference type="Gene3D" id="1.10.357.40">
    <property type="entry name" value="YbiA-like"/>
    <property type="match status" value="1"/>
</dbReference>
<dbReference type="SUPFAM" id="SSF143990">
    <property type="entry name" value="YbiA-like"/>
    <property type="match status" value="1"/>
</dbReference>
<organism evidence="2 3">
    <name type="scientific">Ramalina farinacea</name>
    <dbReference type="NCBI Taxonomy" id="258253"/>
    <lineage>
        <taxon>Eukaryota</taxon>
        <taxon>Fungi</taxon>
        <taxon>Dikarya</taxon>
        <taxon>Ascomycota</taxon>
        <taxon>Pezizomycotina</taxon>
        <taxon>Lecanoromycetes</taxon>
        <taxon>OSLEUM clade</taxon>
        <taxon>Lecanoromycetidae</taxon>
        <taxon>Lecanorales</taxon>
        <taxon>Lecanorineae</taxon>
        <taxon>Ramalinaceae</taxon>
        <taxon>Ramalina</taxon>
    </lineage>
</organism>
<dbReference type="Pfam" id="PF08719">
    <property type="entry name" value="NADAR"/>
    <property type="match status" value="1"/>
</dbReference>
<dbReference type="InterPro" id="IPR012816">
    <property type="entry name" value="NADAR"/>
</dbReference>
<dbReference type="AlphaFoldDB" id="A0AA43QLV4"/>
<protein>
    <recommendedName>
        <fullName evidence="1">NADAR domain-containing protein</fullName>
    </recommendedName>
</protein>
<sequence length="219" mass="24841">MGHTRRLKKARQAANQAVDNVPLASKAKADDDASPIFFYRPCDPYGYLCQWYLTPIPCPVTGITFNCAEQYMMHAKAVLVSPNKSSDTDKAALILAAKDPSEQKGLGKKVSRWDEKAWEDVRFENVVEGNWLKFSTSKHLREKLLATGDRELVEAAPKDRVWGVGYNVRQAARYRNSWGQNLLGKALMAVRERLRAEEKHQRPEWYGDEEDIAVTEVDG</sequence>
<dbReference type="CDD" id="cd15457">
    <property type="entry name" value="NADAR"/>
    <property type="match status" value="1"/>
</dbReference>
<evidence type="ECO:0000259" key="1">
    <source>
        <dbReference type="Pfam" id="PF08719"/>
    </source>
</evidence>
<dbReference type="EMBL" id="JAPUFD010000004">
    <property type="protein sequence ID" value="MDI1487088.1"/>
    <property type="molecule type" value="Genomic_DNA"/>
</dbReference>
<evidence type="ECO:0000313" key="2">
    <source>
        <dbReference type="EMBL" id="MDI1487088.1"/>
    </source>
</evidence>
<comment type="caution">
    <text evidence="2">The sequence shown here is derived from an EMBL/GenBank/DDBJ whole genome shotgun (WGS) entry which is preliminary data.</text>
</comment>
<keyword evidence="3" id="KW-1185">Reference proteome</keyword>
<accession>A0AA43QLV4</accession>
<feature type="domain" description="NADAR" evidence="1">
    <location>
        <begin position="37"/>
        <end position="195"/>
    </location>
</feature>
<evidence type="ECO:0000313" key="3">
    <source>
        <dbReference type="Proteomes" id="UP001161017"/>
    </source>
</evidence>
<name>A0AA43QLV4_9LECA</name>
<gene>
    <name evidence="2" type="ORF">OHK93_006351</name>
</gene>
<dbReference type="Proteomes" id="UP001161017">
    <property type="component" value="Unassembled WGS sequence"/>
</dbReference>
<dbReference type="NCBIfam" id="TIGR02464">
    <property type="entry name" value="ribofla_fusion"/>
    <property type="match status" value="1"/>
</dbReference>